<dbReference type="EMBL" id="MRWE01000040">
    <property type="protein sequence ID" value="ORJ23879.1"/>
    <property type="molecule type" value="Genomic_DNA"/>
</dbReference>
<feature type="domain" description="Metallo-beta-lactamase" evidence="5">
    <location>
        <begin position="25"/>
        <end position="186"/>
    </location>
</feature>
<evidence type="ECO:0000256" key="1">
    <source>
        <dbReference type="ARBA" id="ARBA00001947"/>
    </source>
</evidence>
<keyword evidence="2" id="KW-0479">Metal-binding</keyword>
<dbReference type="GO" id="GO:0046872">
    <property type="term" value="F:metal ion binding"/>
    <property type="evidence" value="ECO:0007669"/>
    <property type="project" value="UniProtKB-KW"/>
</dbReference>
<dbReference type="InterPro" id="IPR036866">
    <property type="entry name" value="RibonucZ/Hydroxyglut_hydro"/>
</dbReference>
<dbReference type="Pfam" id="PF00753">
    <property type="entry name" value="Lactamase_B"/>
    <property type="match status" value="1"/>
</dbReference>
<keyword evidence="3 6" id="KW-0378">Hydrolase</keyword>
<dbReference type="SUPFAM" id="SSF56281">
    <property type="entry name" value="Metallo-hydrolase/oxidoreductase"/>
    <property type="match status" value="1"/>
</dbReference>
<dbReference type="SMART" id="SM00849">
    <property type="entry name" value="Lactamase_B"/>
    <property type="match status" value="1"/>
</dbReference>
<evidence type="ECO:0000313" key="7">
    <source>
        <dbReference type="Proteomes" id="UP000192536"/>
    </source>
</evidence>
<evidence type="ECO:0000256" key="2">
    <source>
        <dbReference type="ARBA" id="ARBA00022723"/>
    </source>
</evidence>
<dbReference type="PANTHER" id="PTHR46233">
    <property type="entry name" value="HYDROXYACYLGLUTATHIONE HYDROLASE GLOC"/>
    <property type="match status" value="1"/>
</dbReference>
<dbReference type="InterPro" id="IPR001279">
    <property type="entry name" value="Metallo-B-lactamas"/>
</dbReference>
<proteinExistence type="predicted"/>
<dbReference type="RefSeq" id="WP_084913157.1">
    <property type="nucleotide sequence ID" value="NZ_MRWE01000040.1"/>
</dbReference>
<evidence type="ECO:0000256" key="4">
    <source>
        <dbReference type="ARBA" id="ARBA00022833"/>
    </source>
</evidence>
<reference evidence="6 7" key="1">
    <citation type="journal article" date="2017" name="Int. J. Syst. Evol. Microbiol.">
        <title>Rouxiella badensis sp. nov. and Rouxiella silvae sp. nov. isolated from peat bog soil in Germany and emendation of the genus description.</title>
        <authorList>
            <person name="Le Fleche-Mateos A."/>
            <person name="Kugler J.H."/>
            <person name="Hansen S.H."/>
            <person name="Syldatk C."/>
            <person name="Hausmann R."/>
            <person name="Lomprez F."/>
            <person name="Vandenbogaert M."/>
            <person name="Manuguerra J.C."/>
            <person name="Grimont P.A."/>
        </authorList>
    </citation>
    <scope>NUCLEOTIDE SEQUENCE [LARGE SCALE GENOMIC DNA]</scope>
    <source>
        <strain evidence="6 7">DSM 100043</strain>
    </source>
</reference>
<dbReference type="CDD" id="cd16275">
    <property type="entry name" value="BaeB-like_MBL-fold"/>
    <property type="match status" value="1"/>
</dbReference>
<dbReference type="Gene3D" id="3.60.15.10">
    <property type="entry name" value="Ribonuclease Z/Hydroxyacylglutathione hydrolase-like"/>
    <property type="match status" value="1"/>
</dbReference>
<evidence type="ECO:0000259" key="5">
    <source>
        <dbReference type="SMART" id="SM00849"/>
    </source>
</evidence>
<dbReference type="GO" id="GO:0016787">
    <property type="term" value="F:hydrolase activity"/>
    <property type="evidence" value="ECO:0007669"/>
    <property type="project" value="UniProtKB-KW"/>
</dbReference>
<evidence type="ECO:0000313" key="6">
    <source>
        <dbReference type="EMBL" id="ORJ23879.1"/>
    </source>
</evidence>
<comment type="caution">
    <text evidence="6">The sequence shown here is derived from an EMBL/GenBank/DDBJ whole genome shotgun (WGS) entry which is preliminary data.</text>
</comment>
<keyword evidence="4" id="KW-0862">Zinc</keyword>
<comment type="cofactor">
    <cofactor evidence="1">
        <name>Zn(2+)</name>
        <dbReference type="ChEBI" id="CHEBI:29105"/>
    </cofactor>
</comment>
<keyword evidence="7" id="KW-1185">Reference proteome</keyword>
<dbReference type="PANTHER" id="PTHR46233:SF3">
    <property type="entry name" value="HYDROXYACYLGLUTATHIONE HYDROLASE GLOC"/>
    <property type="match status" value="1"/>
</dbReference>
<dbReference type="STRING" id="1646377.BS640_19150"/>
<name>A0A1X0WAT4_9GAMM</name>
<gene>
    <name evidence="6" type="ORF">BS640_19150</name>
</gene>
<dbReference type="NCBIfam" id="NF041804">
    <property type="entry name" value="MBL_fold_SolJ"/>
    <property type="match status" value="1"/>
</dbReference>
<dbReference type="AlphaFoldDB" id="A0A1X0WAT4"/>
<organism evidence="6 7">
    <name type="scientific">Rouxiella badensis</name>
    <dbReference type="NCBI Taxonomy" id="1646377"/>
    <lineage>
        <taxon>Bacteria</taxon>
        <taxon>Pseudomonadati</taxon>
        <taxon>Pseudomonadota</taxon>
        <taxon>Gammaproteobacteria</taxon>
        <taxon>Enterobacterales</taxon>
        <taxon>Yersiniaceae</taxon>
        <taxon>Rouxiella</taxon>
    </lineage>
</organism>
<sequence>MNQHLAALTDNVAVTALKVSGGRFINNNYLVLNRRTGQALLVDPAWERETVDSALKAANAQLAGILLTHAHADHIDLADTLANEHGCPVWISRREAASSGFSIAALRTFDEQPWEAAGMLVRPIITPGHTPGSACYWIGNHLFTGDTLFIEGCGLCPDSDAASRMYSSIQRLKAMLPGKVQIYPGHSYVQPPGLTFERLFRYNVYLSFDNVEAFIKFRLRPGQAKSRWMAFS</sequence>
<dbReference type="Proteomes" id="UP000192536">
    <property type="component" value="Unassembled WGS sequence"/>
</dbReference>
<evidence type="ECO:0000256" key="3">
    <source>
        <dbReference type="ARBA" id="ARBA00022801"/>
    </source>
</evidence>
<dbReference type="InterPro" id="IPR051453">
    <property type="entry name" value="MBL_Glyoxalase_II"/>
</dbReference>
<accession>A0A1X0WAT4</accession>
<protein>
    <submittedName>
        <fullName evidence="6">Hydroxyacylglutathione hydrolase</fullName>
    </submittedName>
</protein>